<evidence type="ECO:0000313" key="1">
    <source>
        <dbReference type="EMBL" id="SCU78474.1"/>
    </source>
</evidence>
<reference evidence="1 2" key="1">
    <citation type="submission" date="2016-03" db="EMBL/GenBank/DDBJ databases">
        <authorList>
            <person name="Devillers H."/>
        </authorList>
    </citation>
    <scope>NUCLEOTIDE SEQUENCE [LARGE SCALE GENOMIC DNA]</scope>
    <source>
        <strain evidence="1">CBS 10888</strain>
    </source>
</reference>
<protein>
    <submittedName>
        <fullName evidence="1">LADA_0A05798g1_1</fullName>
    </submittedName>
</protein>
<organism evidence="1 2">
    <name type="scientific">Lachancea dasiensis</name>
    <dbReference type="NCBI Taxonomy" id="1072105"/>
    <lineage>
        <taxon>Eukaryota</taxon>
        <taxon>Fungi</taxon>
        <taxon>Dikarya</taxon>
        <taxon>Ascomycota</taxon>
        <taxon>Saccharomycotina</taxon>
        <taxon>Saccharomycetes</taxon>
        <taxon>Saccharomycetales</taxon>
        <taxon>Saccharomycetaceae</taxon>
        <taxon>Lachancea</taxon>
    </lineage>
</organism>
<dbReference type="AlphaFoldDB" id="A0A1G4IP95"/>
<dbReference type="Proteomes" id="UP000190274">
    <property type="component" value="Chromosome A"/>
</dbReference>
<accession>A0A1G4IP95</accession>
<dbReference type="STRING" id="1266660.A0A1G4IP95"/>
<proteinExistence type="predicted"/>
<evidence type="ECO:0000313" key="2">
    <source>
        <dbReference type="Proteomes" id="UP000190274"/>
    </source>
</evidence>
<gene>
    <name evidence="1" type="ORF">LADA_0A05798G</name>
</gene>
<sequence>MDPSGNELRPDLVFGTRDIIVEHQRGMMVLGYPFFSPNLLLHGVDPPQFQLVSPDGQSVEKGEIKAGAGMWPLDLHSKAEEFKWFVSMDHGNMYETDDQGWTYGWRFRSKRWKAASGFVRKRFWVRLRENSRELTPAMNDPCSERIAGVTSETLSPVESTSTSLEADSGFEKLLLALSKLPLDRQKAEKVVAYIDNLPPDEKLQMLQQDSPALKRILQQFQFKESKARLVQYQLPKVI</sequence>
<dbReference type="OrthoDB" id="72441at2759"/>
<keyword evidence="2" id="KW-1185">Reference proteome</keyword>
<name>A0A1G4IP95_9SACH</name>
<dbReference type="EMBL" id="LT598460">
    <property type="protein sequence ID" value="SCU78474.1"/>
    <property type="molecule type" value="Genomic_DNA"/>
</dbReference>